<evidence type="ECO:0000313" key="2">
    <source>
        <dbReference type="EMBL" id="RDX76689.1"/>
    </source>
</evidence>
<organism evidence="2 3">
    <name type="scientific">Mucuna pruriens</name>
    <name type="common">Velvet bean</name>
    <name type="synonym">Dolichos pruriens</name>
    <dbReference type="NCBI Taxonomy" id="157652"/>
    <lineage>
        <taxon>Eukaryota</taxon>
        <taxon>Viridiplantae</taxon>
        <taxon>Streptophyta</taxon>
        <taxon>Embryophyta</taxon>
        <taxon>Tracheophyta</taxon>
        <taxon>Spermatophyta</taxon>
        <taxon>Magnoliopsida</taxon>
        <taxon>eudicotyledons</taxon>
        <taxon>Gunneridae</taxon>
        <taxon>Pentapetalae</taxon>
        <taxon>rosids</taxon>
        <taxon>fabids</taxon>
        <taxon>Fabales</taxon>
        <taxon>Fabaceae</taxon>
        <taxon>Papilionoideae</taxon>
        <taxon>50 kb inversion clade</taxon>
        <taxon>NPAAA clade</taxon>
        <taxon>indigoferoid/millettioid clade</taxon>
        <taxon>Phaseoleae</taxon>
        <taxon>Mucuna</taxon>
    </lineage>
</organism>
<comment type="caution">
    <text evidence="2">The sequence shown here is derived from an EMBL/GenBank/DDBJ whole genome shotgun (WGS) entry which is preliminary data.</text>
</comment>
<dbReference type="Proteomes" id="UP000257109">
    <property type="component" value="Unassembled WGS sequence"/>
</dbReference>
<sequence>MEDNEAIDPINVETIGDHLARVQRPKEASNRRTPRYAQGSTSKAFKVAKSYGKSLDEECYDKDELSFISRKI</sequence>
<dbReference type="AlphaFoldDB" id="A0A371FEH1"/>
<keyword evidence="3" id="KW-1185">Reference proteome</keyword>
<protein>
    <submittedName>
        <fullName evidence="2">Uncharacterized protein</fullName>
    </submittedName>
</protein>
<feature type="compositionally biased region" description="Basic and acidic residues" evidence="1">
    <location>
        <begin position="20"/>
        <end position="30"/>
    </location>
</feature>
<accession>A0A371FEH1</accession>
<dbReference type="EMBL" id="QJKJ01009414">
    <property type="protein sequence ID" value="RDX76689.1"/>
    <property type="molecule type" value="Genomic_DNA"/>
</dbReference>
<name>A0A371FEH1_MUCPR</name>
<evidence type="ECO:0000256" key="1">
    <source>
        <dbReference type="SAM" id="MobiDB-lite"/>
    </source>
</evidence>
<evidence type="ECO:0000313" key="3">
    <source>
        <dbReference type="Proteomes" id="UP000257109"/>
    </source>
</evidence>
<feature type="non-terminal residue" evidence="2">
    <location>
        <position position="1"/>
    </location>
</feature>
<proteinExistence type="predicted"/>
<reference evidence="2" key="1">
    <citation type="submission" date="2018-05" db="EMBL/GenBank/DDBJ databases">
        <title>Draft genome of Mucuna pruriens seed.</title>
        <authorList>
            <person name="Nnadi N.E."/>
            <person name="Vos R."/>
            <person name="Hasami M.H."/>
            <person name="Devisetty U.K."/>
            <person name="Aguiy J.C."/>
        </authorList>
    </citation>
    <scope>NUCLEOTIDE SEQUENCE [LARGE SCALE GENOMIC DNA]</scope>
    <source>
        <strain evidence="2">JCA_2017</strain>
    </source>
</reference>
<gene>
    <name evidence="2" type="ORF">CR513_43301</name>
</gene>
<feature type="region of interest" description="Disordered" evidence="1">
    <location>
        <begin position="20"/>
        <end position="41"/>
    </location>
</feature>